<gene>
    <name evidence="1" type="ORF">N8A98_06930</name>
</gene>
<name>A0ABY6CFH3_9HYPH</name>
<accession>A0ABY6CFH3</accession>
<protein>
    <submittedName>
        <fullName evidence="1">Uncharacterized protein</fullName>
    </submittedName>
</protein>
<sequence length="59" mass="6431">MSTFVDGWGNQLSRATCTIHTDTPSAKVTYSNGKNKFAVIVRQKPNPIGFHARLPGDAK</sequence>
<dbReference type="RefSeq" id="WP_262170207.1">
    <property type="nucleotide sequence ID" value="NZ_CP104965.1"/>
</dbReference>
<proteinExistence type="predicted"/>
<keyword evidence="2" id="KW-1185">Reference proteome</keyword>
<dbReference type="EMBL" id="CP104965">
    <property type="protein sequence ID" value="UXN70915.1"/>
    <property type="molecule type" value="Genomic_DNA"/>
</dbReference>
<organism evidence="1 2">
    <name type="scientific">Devosia neptuniae</name>
    <dbReference type="NCBI Taxonomy" id="191302"/>
    <lineage>
        <taxon>Bacteria</taxon>
        <taxon>Pseudomonadati</taxon>
        <taxon>Pseudomonadota</taxon>
        <taxon>Alphaproteobacteria</taxon>
        <taxon>Hyphomicrobiales</taxon>
        <taxon>Devosiaceae</taxon>
        <taxon>Devosia</taxon>
    </lineage>
</organism>
<evidence type="ECO:0000313" key="2">
    <source>
        <dbReference type="Proteomes" id="UP001061862"/>
    </source>
</evidence>
<reference evidence="1 2" key="1">
    <citation type="submission" date="2022-09" db="EMBL/GenBank/DDBJ databases">
        <title>Interaction between co-microsymbionts with complementary sets of symbiotic genes in legume-rhizobium systems.</title>
        <authorList>
            <person name="Safronova V."/>
            <person name="Sazanova A."/>
            <person name="Afonin A."/>
            <person name="Chirak E."/>
        </authorList>
    </citation>
    <scope>NUCLEOTIDE SEQUENCE [LARGE SCALE GENOMIC DNA]</scope>
    <source>
        <strain evidence="1 2">A18/4-1</strain>
    </source>
</reference>
<evidence type="ECO:0000313" key="1">
    <source>
        <dbReference type="EMBL" id="UXN70915.1"/>
    </source>
</evidence>
<dbReference type="Proteomes" id="UP001061862">
    <property type="component" value="Chromosome"/>
</dbReference>